<gene>
    <name evidence="2" type="ORF">PoB_006389700</name>
</gene>
<organism evidence="2 3">
    <name type="scientific">Plakobranchus ocellatus</name>
    <dbReference type="NCBI Taxonomy" id="259542"/>
    <lineage>
        <taxon>Eukaryota</taxon>
        <taxon>Metazoa</taxon>
        <taxon>Spiralia</taxon>
        <taxon>Lophotrochozoa</taxon>
        <taxon>Mollusca</taxon>
        <taxon>Gastropoda</taxon>
        <taxon>Heterobranchia</taxon>
        <taxon>Euthyneura</taxon>
        <taxon>Panpulmonata</taxon>
        <taxon>Sacoglossa</taxon>
        <taxon>Placobranchoidea</taxon>
        <taxon>Plakobranchidae</taxon>
        <taxon>Plakobranchus</taxon>
    </lineage>
</organism>
<name>A0AAV4CZS9_9GAST</name>
<proteinExistence type="inferred from homology"/>
<dbReference type="Proteomes" id="UP000735302">
    <property type="component" value="Unassembled WGS sequence"/>
</dbReference>
<dbReference type="AlphaFoldDB" id="A0AAV4CZS9"/>
<evidence type="ECO:0000256" key="1">
    <source>
        <dbReference type="ARBA" id="ARBA00009024"/>
    </source>
</evidence>
<sequence>MESEMKETEERVPDSPARITPLDLTITHLPGGLSSTFNPGQQPVINAGYVGDHPGSPEWQTIDIEFDDPPFYQPYYFQRRSTQDFSIHELPSIQSLTSPAQTGQNSTAAEVVVKQPHRVTEPLADGRPWSHGLFDCCGHRQICLYGTFCSPCLACRVSRDLEESAWVPCCVPFWLLVLRTKLRAHQDIGGSVLVDCCEVTWCGPCALCQLAREIEHCQSDGQT</sequence>
<dbReference type="EMBL" id="BLXT01007237">
    <property type="protein sequence ID" value="GFO37392.1"/>
    <property type="molecule type" value="Genomic_DNA"/>
</dbReference>
<comment type="caution">
    <text evidence="2">The sequence shown here is derived from an EMBL/GenBank/DDBJ whole genome shotgun (WGS) entry which is preliminary data.</text>
</comment>
<dbReference type="InterPro" id="IPR006461">
    <property type="entry name" value="PLAC_motif_containing"/>
</dbReference>
<protein>
    <submittedName>
        <fullName evidence="2">Placenta-specific gene 8 protein-like</fullName>
    </submittedName>
</protein>
<reference evidence="2 3" key="1">
    <citation type="journal article" date="2021" name="Elife">
        <title>Chloroplast acquisition without the gene transfer in kleptoplastic sea slugs, Plakobranchus ocellatus.</title>
        <authorList>
            <person name="Maeda T."/>
            <person name="Takahashi S."/>
            <person name="Yoshida T."/>
            <person name="Shimamura S."/>
            <person name="Takaki Y."/>
            <person name="Nagai Y."/>
            <person name="Toyoda A."/>
            <person name="Suzuki Y."/>
            <person name="Arimoto A."/>
            <person name="Ishii H."/>
            <person name="Satoh N."/>
            <person name="Nishiyama T."/>
            <person name="Hasebe M."/>
            <person name="Maruyama T."/>
            <person name="Minagawa J."/>
            <person name="Obokata J."/>
            <person name="Shigenobu S."/>
        </authorList>
    </citation>
    <scope>NUCLEOTIDE SEQUENCE [LARGE SCALE GENOMIC DNA]</scope>
</reference>
<evidence type="ECO:0000313" key="3">
    <source>
        <dbReference type="Proteomes" id="UP000735302"/>
    </source>
</evidence>
<accession>A0AAV4CZS9</accession>
<evidence type="ECO:0000313" key="2">
    <source>
        <dbReference type="EMBL" id="GFO37392.1"/>
    </source>
</evidence>
<dbReference type="Pfam" id="PF04749">
    <property type="entry name" value="PLAC8"/>
    <property type="match status" value="1"/>
</dbReference>
<dbReference type="PANTHER" id="PTHR15907">
    <property type="entry name" value="DUF614 FAMILY PROTEIN-RELATED"/>
    <property type="match status" value="1"/>
</dbReference>
<keyword evidence="3" id="KW-1185">Reference proteome</keyword>
<comment type="similarity">
    <text evidence="1">Belongs to the cornifelin family.</text>
</comment>
<dbReference type="NCBIfam" id="TIGR01571">
    <property type="entry name" value="A_thal_Cys_rich"/>
    <property type="match status" value="1"/>
</dbReference>